<dbReference type="KEGG" id="bar:GBAA_pXO1_0019"/>
<dbReference type="KEGG" id="banh:HYU01_28120"/>
<reference evidence="2 4" key="1">
    <citation type="journal article" date="2009" name="J. Bacteriol.">
        <title>The complete genome sequence of Bacillus anthracis Ames 'Ancestor'.</title>
        <authorList>
            <person name="Ravel J."/>
            <person name="Jiang L."/>
            <person name="Stanley S.T."/>
            <person name="Wilson M.R."/>
            <person name="Decker R.S."/>
            <person name="Read T.D."/>
            <person name="Worsham P."/>
            <person name="Keim P.S."/>
            <person name="Salzberg S.L."/>
            <person name="Fraser-Liggett C.M."/>
            <person name="Rasko D.A."/>
        </authorList>
    </citation>
    <scope>NUCLEOTIDE SEQUENCE [LARGE SCALE GENOMIC DNA]</scope>
    <source>
        <strain evidence="2">Ames Ancestor</strain>
        <strain evidence="4">Ames ancestor</strain>
        <plasmid evidence="4">pXO1</plasmid>
    </source>
</reference>
<keyword evidence="4" id="KW-1185">Reference proteome</keyword>
<evidence type="ECO:0000313" key="4">
    <source>
        <dbReference type="Proteomes" id="UP000000594"/>
    </source>
</evidence>
<gene>
    <name evidence="2" type="ordered locus">GBAA_pXO1_0019</name>
</gene>
<reference evidence="3" key="2">
    <citation type="submission" date="2015-06" db="EMBL/GenBank/DDBJ databases">
        <title>Identification of pXO1 Plasmid in Attenuated Pasteur Bacillus anthracis Vaccine Strains.</title>
        <authorList>
            <person name="Liang X."/>
        </authorList>
    </citation>
    <scope>NUCLEOTIDE SEQUENCE</scope>
    <source>
        <strain evidence="3">P.NO2</strain>
        <plasmid evidence="3">pXO1</plasmid>
    </source>
</reference>
<dbReference type="InterPro" id="IPR029035">
    <property type="entry name" value="DHS-like_NAD/FAD-binding_dom"/>
</dbReference>
<accession>Q6EZZ7</accession>
<feature type="transmembrane region" description="Helical" evidence="1">
    <location>
        <begin position="21"/>
        <end position="42"/>
    </location>
</feature>
<keyword evidence="1" id="KW-1133">Transmembrane helix</keyword>
<dbReference type="EMBL" id="KT186230">
    <property type="protein sequence ID" value="AKT72942.1"/>
    <property type="molecule type" value="Genomic_DNA"/>
</dbReference>
<dbReference type="PATRIC" id="fig|1392.230.peg.5662"/>
<evidence type="ECO:0000313" key="3">
    <source>
        <dbReference type="EMBL" id="AKT72942.1"/>
    </source>
</evidence>
<dbReference type="SUPFAM" id="SSF52467">
    <property type="entry name" value="DHS-like NAD/FAD-binding domain"/>
    <property type="match status" value="1"/>
</dbReference>
<dbReference type="HOGENOM" id="CLU_006089_0_0_9"/>
<evidence type="ECO:0000256" key="1">
    <source>
        <dbReference type="SAM" id="Phobius"/>
    </source>
</evidence>
<dbReference type="PIRSF" id="PIRSF012467">
    <property type="entry name" value="UCP012467"/>
    <property type="match status" value="1"/>
</dbReference>
<keyword evidence="2" id="KW-0614">Plasmid</keyword>
<name>Q6EZZ7_BACAN</name>
<organism evidence="2 4">
    <name type="scientific">Bacillus anthracis</name>
    <name type="common">anthrax bacterium</name>
    <dbReference type="NCBI Taxonomy" id="1392"/>
    <lineage>
        <taxon>Bacteria</taxon>
        <taxon>Bacillati</taxon>
        <taxon>Bacillota</taxon>
        <taxon>Bacilli</taxon>
        <taxon>Bacillales</taxon>
        <taxon>Bacillaceae</taxon>
        <taxon>Bacillus</taxon>
        <taxon>Bacillus cereus group</taxon>
    </lineage>
</organism>
<geneLocation type="plasmid" evidence="2 4">
    <name>pXO1</name>
</geneLocation>
<dbReference type="InterPro" id="IPR016598">
    <property type="entry name" value="UCP012467"/>
</dbReference>
<protein>
    <submittedName>
        <fullName evidence="2">Uncharacterized protein</fullName>
    </submittedName>
</protein>
<keyword evidence="1" id="KW-0812">Transmembrane</keyword>
<keyword evidence="1" id="KW-0472">Membrane</keyword>
<dbReference type="GeneID" id="45025413"/>
<dbReference type="Pfam" id="PF13289">
    <property type="entry name" value="SIR2_2"/>
    <property type="match status" value="1"/>
</dbReference>
<sequence length="1320" mass="156170">MAKKFEIPDIYKYEDIIKAAKTGNLIIFVGAGISMLLGLPSWKGYAQEILEDAIEKGVIDSELYEKLKEEDPKKILTICKMLFDEKEIIPKSANEIFKFEKNEEYKAIYEKLYSMNAIYITTNYDECLDVLTTPQSDNEKVSNSMDLSEENKLTEQSSETKVFIDHTELLEAELKNGNVIHIHGSVKKEESMLVTVQDYLERYGTISKQSHPEVSVFLDQVFNSNYVVLFMGYGLEEFEILEYMLSKTKNPSHTISHYMLFSENEENPQMTNLYKKYYSNFGVELIPFNIYKNKYDNLIPIIDEWSKVLGEVSGERDFISKTISIDNVMKCDDTAFEVRSRSVIKEIGKSESLALYFFKEVNGKRWLKKLANAGFFDPEDVPQPKKVENGYRIPYWEQGEYLRKVVNQHDLTDEDINDILGIVKSISFYKNKEEMYIDNYRVWNQFVEVLEQIPNKYINLEFLDTINIWIKSMFSVDYISYNIGEKLVPKFLNSSEPEDIKKAEKIIECLVILDFEKNQVKLGKNYFYKIFTNDTVKKIAEKCSMQLLEKIMQQLKEYLGKAEREIEFEYGEKPYTLEIAKIKKEYITRIVEHGIIKHENTMEENGIESFMEQVTKWIYTKFSKDKLQTKIEDSVKSIYIDINYKEMLSLQYETRNSYNNGFELILYLFKDLCNYKKGSQMQPFLINLKNQEYLLFTKILLDVIGNDFVNYNDIFWSTLEQREGTIVFQEYYLESELKLILEQLETLNNDQESLLLYLIEKVSNEITAQDINVWKQKRLKALRHIPLFEKRYLKLKEITKVDPELSSKAKVIGSKFVRIVSPVSQAELLNMSNKEIAKYLREYVESKHESITTVYSLGQAIRELSRENPAKMVEGLKQFINTDYYYIHQIILGLCDVWKEQKTMDWDKLLNFIISYINRTEFWQGKLLINKNKRDYDCKVVISIICKLFVTGSENKEQAFNRKHYNKAKQILLLVFKKIIDLEECNSNDNSISYFLNSVKGNVLEALLKMSVLNKNMEWENKWDNDFKALYNEYLELNVGEAYSLLGMELANFLDLDREWTIDRINSIKLKSKSWEAFFEGYSNNLIINEDIYILMKRQYESAIDYNFKEKEIKTRLSKVLVEIYLRGYEKEVEKTLYRKVMDSWNYNFIKEFIDVFCFIENEKLKVDEKQKIIDFWKEIHNKYNGYETEDFSQEDKKLLSKIILLTSKLDDIDETNCDLIKRAIPFVDNYFDVVIELLYVKIKETDNIGKRKIIGELVDVWVSDLTPHKYCPEEEMLYIIKYLYAAQDKELFELANRVCNKFVENDFIFLRDLFLAQNQ</sequence>
<dbReference type="EMBL" id="AE017336">
    <property type="protein sequence ID" value="AAT28760.2"/>
    <property type="molecule type" value="Genomic_DNA"/>
</dbReference>
<dbReference type="Proteomes" id="UP000000594">
    <property type="component" value="Plasmid pXO1"/>
</dbReference>
<accession>A0A0F7RK42</accession>
<proteinExistence type="predicted"/>
<evidence type="ECO:0000313" key="2">
    <source>
        <dbReference type="EMBL" id="AAT28760.2"/>
    </source>
</evidence>
<dbReference type="RefSeq" id="WP_001074482.1">
    <property type="nucleotide sequence ID" value="NZ_AP014834.1"/>
</dbReference>